<accession>A0A6P8WKE5</accession>
<dbReference type="GeneID" id="117564928"/>
<feature type="region of interest" description="Disordered" evidence="1">
    <location>
        <begin position="1"/>
        <end position="51"/>
    </location>
</feature>
<keyword evidence="2" id="KW-1185">Reference proteome</keyword>
<protein>
    <submittedName>
        <fullName evidence="3">Uncharacterized protein LOC117564928</fullName>
    </submittedName>
</protein>
<organism evidence="2 3">
    <name type="scientific">Drosophila albomicans</name>
    <name type="common">Fruit fly</name>
    <dbReference type="NCBI Taxonomy" id="7291"/>
    <lineage>
        <taxon>Eukaryota</taxon>
        <taxon>Metazoa</taxon>
        <taxon>Ecdysozoa</taxon>
        <taxon>Arthropoda</taxon>
        <taxon>Hexapoda</taxon>
        <taxon>Insecta</taxon>
        <taxon>Pterygota</taxon>
        <taxon>Neoptera</taxon>
        <taxon>Endopterygota</taxon>
        <taxon>Diptera</taxon>
        <taxon>Brachycera</taxon>
        <taxon>Muscomorpha</taxon>
        <taxon>Ephydroidea</taxon>
        <taxon>Drosophilidae</taxon>
        <taxon>Drosophila</taxon>
    </lineage>
</organism>
<sequence length="174" mass="20539">MEKLKGNQQQKKVETGNGNGNGNSQRNGNRVAPSPSPSPTGRPNPNPFKRPMNALQKQWYRVLLARRVGFGQRPPQDEKELTYADICHRRYVAAFRRYNERFRWEMAMHEQMQRCAIDAMRVHRTFAITTLWLPLHSKREINSTLETLEKVLTVKERRRLEEILKRGESLRTRR</sequence>
<dbReference type="Proteomes" id="UP000515160">
    <property type="component" value="Chromosome 2L"/>
</dbReference>
<dbReference type="Pfam" id="PF16037">
    <property type="entry name" value="DUF4790"/>
    <property type="match status" value="1"/>
</dbReference>
<dbReference type="RefSeq" id="XP_034099773.1">
    <property type="nucleotide sequence ID" value="XM_034243882.2"/>
</dbReference>
<dbReference type="InterPro" id="IPR032004">
    <property type="entry name" value="DUF4790"/>
</dbReference>
<evidence type="ECO:0000313" key="2">
    <source>
        <dbReference type="Proteomes" id="UP000515160"/>
    </source>
</evidence>
<feature type="compositionally biased region" description="Pro residues" evidence="1">
    <location>
        <begin position="34"/>
        <end position="48"/>
    </location>
</feature>
<dbReference type="OrthoDB" id="7675754at2759"/>
<proteinExistence type="predicted"/>
<reference evidence="3" key="1">
    <citation type="submission" date="2025-08" db="UniProtKB">
        <authorList>
            <consortium name="RefSeq"/>
        </authorList>
    </citation>
    <scope>IDENTIFICATION</scope>
    <source>
        <strain evidence="3">15112-1751.03</strain>
        <tissue evidence="3">Whole Adult</tissue>
    </source>
</reference>
<feature type="compositionally biased region" description="Polar residues" evidence="1">
    <location>
        <begin position="1"/>
        <end position="10"/>
    </location>
</feature>
<name>A0A6P8WKE5_DROAB</name>
<evidence type="ECO:0000256" key="1">
    <source>
        <dbReference type="SAM" id="MobiDB-lite"/>
    </source>
</evidence>
<dbReference type="AlphaFoldDB" id="A0A6P8WKE5"/>
<gene>
    <name evidence="3" type="primary">LOC117564928</name>
</gene>
<evidence type="ECO:0000313" key="3">
    <source>
        <dbReference type="RefSeq" id="XP_034099773.1"/>
    </source>
</evidence>